<dbReference type="InterPro" id="IPR015657">
    <property type="entry name" value="Aminobutyraldehyde_DH"/>
</dbReference>
<dbReference type="CDD" id="cd07092">
    <property type="entry name" value="ALDH_ABALDH-YdcW"/>
    <property type="match status" value="1"/>
</dbReference>
<comment type="caution">
    <text evidence="5">The sequence shown here is derived from an EMBL/GenBank/DDBJ whole genome shotgun (WGS) entry which is preliminary data.</text>
</comment>
<dbReference type="InterPro" id="IPR016161">
    <property type="entry name" value="Ald_DH/histidinol_DH"/>
</dbReference>
<dbReference type="RefSeq" id="WP_202199495.1">
    <property type="nucleotide sequence ID" value="NZ_BAAATO010000020.1"/>
</dbReference>
<dbReference type="NCBIfam" id="NF010000">
    <property type="entry name" value="PRK13473.1"/>
    <property type="match status" value="1"/>
</dbReference>
<name>A0ABQ3TAM9_9ACTN</name>
<dbReference type="PANTHER" id="PTHR11699">
    <property type="entry name" value="ALDEHYDE DEHYDROGENASE-RELATED"/>
    <property type="match status" value="1"/>
</dbReference>
<dbReference type="Gene3D" id="3.40.605.10">
    <property type="entry name" value="Aldehyde Dehydrogenase, Chain A, domain 1"/>
    <property type="match status" value="1"/>
</dbReference>
<sequence>MTTELRRLRNYIGGEFKDAADGRTTEVVNPATGEVYATAPLSGQADVDAAMAAAAAAFPGWRDTTPAERQKALLKIADAFEARADELVAAESENTGKPLGLTASEELPPMVDQIRFFAGAARLLEGRSAGEYMEGMTSIIRREPVGVCAQVAPWNYPMMMAVWKFAPAIAAGNTVVLKPSDTTPASTVLMAEIIDSVLPKGVFNVVCGDRETGKAMVEHSTPAMASITGSVRAGMQVAESASKDVKRVHLELGGKAPVVVFEDADIAKAVEDIAVAGYFNAGQDCTAATRVLVHESIHDEFVAALAKAASDTKTGAPDDEDVLYGPLNNPNQLKQVAGFIERLPAHAKVEAGGHQVGEKGYFYAPTVVSGLKQDDEIIQNEVFGPVITVQSFTNEGQALEYANGVEFALASSVWTKDHGRAMRMSKNLDFGCVWINTHIPLVAEMPHGGFKKSGYGKDLSAYGFEDYTRIKHVMTSLDG</sequence>
<dbReference type="InterPro" id="IPR029510">
    <property type="entry name" value="Ald_DH_CS_GLU"/>
</dbReference>
<dbReference type="SUPFAM" id="SSF53720">
    <property type="entry name" value="ALDH-like"/>
    <property type="match status" value="1"/>
</dbReference>
<dbReference type="InterPro" id="IPR016162">
    <property type="entry name" value="Ald_DH_N"/>
</dbReference>
<dbReference type="EMBL" id="BNED01000005">
    <property type="protein sequence ID" value="GHI77444.1"/>
    <property type="molecule type" value="Genomic_DNA"/>
</dbReference>
<dbReference type="InterPro" id="IPR016160">
    <property type="entry name" value="Ald_DH_CS_CYS"/>
</dbReference>
<dbReference type="PROSITE" id="PS00687">
    <property type="entry name" value="ALDEHYDE_DEHYDR_GLU"/>
    <property type="match status" value="1"/>
</dbReference>
<protein>
    <submittedName>
        <fullName evidence="5">Gamma-aminobutyraldehyde dehydrogenase</fullName>
    </submittedName>
</protein>
<dbReference type="Gene3D" id="3.40.309.10">
    <property type="entry name" value="Aldehyde Dehydrogenase, Chain A, domain 2"/>
    <property type="match status" value="1"/>
</dbReference>
<reference evidence="6" key="1">
    <citation type="submission" date="2023-07" db="EMBL/GenBank/DDBJ databases">
        <title>Whole genome shotgun sequence of Streptomyces spororaveus NBRC 15456.</title>
        <authorList>
            <person name="Komaki H."/>
            <person name="Tamura T."/>
        </authorList>
    </citation>
    <scope>NUCLEOTIDE SEQUENCE [LARGE SCALE GENOMIC DNA]</scope>
    <source>
        <strain evidence="6">NBRC 15456</strain>
    </source>
</reference>
<evidence type="ECO:0000256" key="1">
    <source>
        <dbReference type="ARBA" id="ARBA00023002"/>
    </source>
</evidence>
<gene>
    <name evidence="5" type="ORF">Sspor_30050</name>
</gene>
<dbReference type="Proteomes" id="UP000608522">
    <property type="component" value="Unassembled WGS sequence"/>
</dbReference>
<dbReference type="Pfam" id="PF00171">
    <property type="entry name" value="Aldedh"/>
    <property type="match status" value="1"/>
</dbReference>
<evidence type="ECO:0000259" key="4">
    <source>
        <dbReference type="Pfam" id="PF00171"/>
    </source>
</evidence>
<evidence type="ECO:0000313" key="5">
    <source>
        <dbReference type="EMBL" id="GHI77444.1"/>
    </source>
</evidence>
<keyword evidence="1 3" id="KW-0560">Oxidoreductase</keyword>
<accession>A0ABQ3TAM9</accession>
<keyword evidence="6" id="KW-1185">Reference proteome</keyword>
<proteinExistence type="inferred from homology"/>
<feature type="active site" evidence="2">
    <location>
        <position position="251"/>
    </location>
</feature>
<dbReference type="PROSITE" id="PS00070">
    <property type="entry name" value="ALDEHYDE_DEHYDR_CYS"/>
    <property type="match status" value="1"/>
</dbReference>
<evidence type="ECO:0000256" key="3">
    <source>
        <dbReference type="RuleBase" id="RU003345"/>
    </source>
</evidence>
<evidence type="ECO:0000313" key="6">
    <source>
        <dbReference type="Proteomes" id="UP000608522"/>
    </source>
</evidence>
<organism evidence="5 6">
    <name type="scientific">Streptomyces spororaveus</name>
    <dbReference type="NCBI Taxonomy" id="284039"/>
    <lineage>
        <taxon>Bacteria</taxon>
        <taxon>Bacillati</taxon>
        <taxon>Actinomycetota</taxon>
        <taxon>Actinomycetes</taxon>
        <taxon>Kitasatosporales</taxon>
        <taxon>Streptomycetaceae</taxon>
        <taxon>Streptomyces</taxon>
    </lineage>
</organism>
<dbReference type="InterPro" id="IPR015590">
    <property type="entry name" value="Aldehyde_DH_dom"/>
</dbReference>
<dbReference type="InterPro" id="IPR016163">
    <property type="entry name" value="Ald_DH_C"/>
</dbReference>
<feature type="domain" description="Aldehyde dehydrogenase" evidence="4">
    <location>
        <begin position="20"/>
        <end position="473"/>
    </location>
</feature>
<evidence type="ECO:0000256" key="2">
    <source>
        <dbReference type="PROSITE-ProRule" id="PRU10007"/>
    </source>
</evidence>
<comment type="similarity">
    <text evidence="3">Belongs to the aldehyde dehydrogenase family.</text>
</comment>